<evidence type="ECO:0000313" key="1">
    <source>
        <dbReference type="EMBL" id="MDA5194272.1"/>
    </source>
</evidence>
<gene>
    <name evidence="1" type="ORF">NYP16_09945</name>
</gene>
<reference evidence="1" key="1">
    <citation type="submission" date="2022-08" db="EMBL/GenBank/DDBJ databases">
        <authorList>
            <person name="Vandamme P."/>
            <person name="Hettiarachchi A."/>
            <person name="Peeters C."/>
            <person name="Cnockaert M."/>
            <person name="Carlier A."/>
        </authorList>
    </citation>
    <scope>NUCLEOTIDE SEQUENCE</scope>
    <source>
        <strain evidence="1">LMG 31809</strain>
    </source>
</reference>
<dbReference type="EMBL" id="JANWOI010000003">
    <property type="protein sequence ID" value="MDA5194272.1"/>
    <property type="molecule type" value="Genomic_DNA"/>
</dbReference>
<sequence>MIKNWFKKPPSDASRTEAELFDNTPVFPVQQGERTSYVNRCSFDDLGSAEAIINAARSVN</sequence>
<reference evidence="1" key="2">
    <citation type="journal article" date="2023" name="Syst. Appl. Microbiol.">
        <title>Govania unica gen. nov., sp. nov., a rare biosphere bacterium that represents a novel family in the class Alphaproteobacteria.</title>
        <authorList>
            <person name="Vandamme P."/>
            <person name="Peeters C."/>
            <person name="Hettiarachchi A."/>
            <person name="Cnockaert M."/>
            <person name="Carlier A."/>
        </authorList>
    </citation>
    <scope>NUCLEOTIDE SEQUENCE</scope>
    <source>
        <strain evidence="1">LMG 31809</strain>
    </source>
</reference>
<proteinExistence type="predicted"/>
<dbReference type="AlphaFoldDB" id="A0A9X3TZF8"/>
<comment type="caution">
    <text evidence="1">The sequence shown here is derived from an EMBL/GenBank/DDBJ whole genome shotgun (WGS) entry which is preliminary data.</text>
</comment>
<keyword evidence="2" id="KW-1185">Reference proteome</keyword>
<organism evidence="1 2">
    <name type="scientific">Govanella unica</name>
    <dbReference type="NCBI Taxonomy" id="2975056"/>
    <lineage>
        <taxon>Bacteria</taxon>
        <taxon>Pseudomonadati</taxon>
        <taxon>Pseudomonadota</taxon>
        <taxon>Alphaproteobacteria</taxon>
        <taxon>Emcibacterales</taxon>
        <taxon>Govanellaceae</taxon>
        <taxon>Govanella</taxon>
    </lineage>
</organism>
<protein>
    <submittedName>
        <fullName evidence="1">Uncharacterized protein</fullName>
    </submittedName>
</protein>
<evidence type="ECO:0000313" key="2">
    <source>
        <dbReference type="Proteomes" id="UP001141619"/>
    </source>
</evidence>
<dbReference type="RefSeq" id="WP_274943975.1">
    <property type="nucleotide sequence ID" value="NZ_JANWOI010000003.1"/>
</dbReference>
<accession>A0A9X3TZF8</accession>
<name>A0A9X3TZF8_9PROT</name>
<dbReference type="Proteomes" id="UP001141619">
    <property type="component" value="Unassembled WGS sequence"/>
</dbReference>